<organism evidence="10 11">
    <name type="scientific">Thermosulfurimonas marina</name>
    <dbReference type="NCBI Taxonomy" id="2047767"/>
    <lineage>
        <taxon>Bacteria</taxon>
        <taxon>Pseudomonadati</taxon>
        <taxon>Thermodesulfobacteriota</taxon>
        <taxon>Thermodesulfobacteria</taxon>
        <taxon>Thermodesulfobacteriales</taxon>
        <taxon>Thermodesulfobacteriaceae</taxon>
        <taxon>Thermosulfurimonas</taxon>
    </lineage>
</organism>
<dbReference type="EMBL" id="CP042909">
    <property type="protein sequence ID" value="QJA06748.1"/>
    <property type="molecule type" value="Genomic_DNA"/>
</dbReference>
<keyword evidence="2 7" id="KW-0820">tRNA-binding</keyword>
<evidence type="ECO:0000256" key="6">
    <source>
        <dbReference type="ARBA" id="ARBA00050038"/>
    </source>
</evidence>
<reference evidence="10 11" key="1">
    <citation type="submission" date="2019-08" db="EMBL/GenBank/DDBJ databases">
        <title>Complete genome sequence of Thermosulfurimonas marina SU872T, an anaerobic thermophilic chemolithoautotrophic bacterium isolated from a shallow marine hydrothermal vent.</title>
        <authorList>
            <person name="Allioux M."/>
            <person name="Jebbar M."/>
            <person name="Slobodkina G."/>
            <person name="Slobodkin A."/>
            <person name="Moalic Y."/>
            <person name="Frolova A."/>
            <person name="Shao Z."/>
            <person name="Alain K."/>
        </authorList>
    </citation>
    <scope>NUCLEOTIDE SEQUENCE [LARGE SCALE GENOMIC DNA]</scope>
    <source>
        <strain evidence="10 11">SU872</strain>
    </source>
</reference>
<dbReference type="SUPFAM" id="SSF53178">
    <property type="entry name" value="Peptidyl-tRNA hydrolase-like"/>
    <property type="match status" value="1"/>
</dbReference>
<evidence type="ECO:0000256" key="7">
    <source>
        <dbReference type="HAMAP-Rule" id="MF_00083"/>
    </source>
</evidence>
<dbReference type="PANTHER" id="PTHR17224:SF1">
    <property type="entry name" value="PEPTIDYL-TRNA HYDROLASE"/>
    <property type="match status" value="1"/>
</dbReference>
<evidence type="ECO:0000256" key="3">
    <source>
        <dbReference type="ARBA" id="ARBA00022801"/>
    </source>
</evidence>
<evidence type="ECO:0000256" key="4">
    <source>
        <dbReference type="ARBA" id="ARBA00022884"/>
    </source>
</evidence>
<comment type="catalytic activity">
    <reaction evidence="7 8">
        <text>an N-acyl-L-alpha-aminoacyl-tRNA + H2O = an N-acyl-L-amino acid + a tRNA + H(+)</text>
        <dbReference type="Rhea" id="RHEA:54448"/>
        <dbReference type="Rhea" id="RHEA-COMP:10123"/>
        <dbReference type="Rhea" id="RHEA-COMP:13883"/>
        <dbReference type="ChEBI" id="CHEBI:15377"/>
        <dbReference type="ChEBI" id="CHEBI:15378"/>
        <dbReference type="ChEBI" id="CHEBI:59874"/>
        <dbReference type="ChEBI" id="CHEBI:78442"/>
        <dbReference type="ChEBI" id="CHEBI:138191"/>
        <dbReference type="EC" id="3.1.1.29"/>
    </reaction>
</comment>
<evidence type="ECO:0000313" key="10">
    <source>
        <dbReference type="EMBL" id="QJA06748.1"/>
    </source>
</evidence>
<gene>
    <name evidence="7" type="primary">pth</name>
    <name evidence="10" type="ORF">FVE67_08065</name>
</gene>
<dbReference type="InterPro" id="IPR036416">
    <property type="entry name" value="Pept_tRNA_hydro_sf"/>
</dbReference>
<dbReference type="NCBIfam" id="TIGR00447">
    <property type="entry name" value="pth"/>
    <property type="match status" value="1"/>
</dbReference>
<dbReference type="AlphaFoldDB" id="A0A6H1WU84"/>
<dbReference type="GO" id="GO:0005737">
    <property type="term" value="C:cytoplasm"/>
    <property type="evidence" value="ECO:0007669"/>
    <property type="project" value="UniProtKB-SubCell"/>
</dbReference>
<comment type="function">
    <text evidence="7">Catalyzes the release of premature peptidyl moieties from peptidyl-tRNA molecules trapped in stalled 50S ribosomal subunits, and thus maintains levels of free tRNAs and 50S ribosomes.</text>
</comment>
<dbReference type="GO" id="GO:0004045">
    <property type="term" value="F:peptidyl-tRNA hydrolase activity"/>
    <property type="evidence" value="ECO:0007669"/>
    <property type="project" value="UniProtKB-UniRule"/>
</dbReference>
<evidence type="ECO:0000256" key="9">
    <source>
        <dbReference type="RuleBase" id="RU004320"/>
    </source>
</evidence>
<proteinExistence type="inferred from homology"/>
<keyword evidence="11" id="KW-1185">Reference proteome</keyword>
<dbReference type="Gene3D" id="3.40.50.1470">
    <property type="entry name" value="Peptidyl-tRNA hydrolase"/>
    <property type="match status" value="1"/>
</dbReference>
<feature type="binding site" evidence="7">
    <location>
        <position position="62"/>
    </location>
    <ligand>
        <name>tRNA</name>
        <dbReference type="ChEBI" id="CHEBI:17843"/>
    </ligand>
</feature>
<evidence type="ECO:0000256" key="8">
    <source>
        <dbReference type="RuleBase" id="RU000673"/>
    </source>
</evidence>
<dbReference type="EC" id="3.1.1.29" evidence="1 7"/>
<feature type="binding site" evidence="7">
    <location>
        <position position="64"/>
    </location>
    <ligand>
        <name>tRNA</name>
        <dbReference type="ChEBI" id="CHEBI:17843"/>
    </ligand>
</feature>
<comment type="similarity">
    <text evidence="5 7 9">Belongs to the PTH family.</text>
</comment>
<evidence type="ECO:0000256" key="2">
    <source>
        <dbReference type="ARBA" id="ARBA00022555"/>
    </source>
</evidence>
<sequence>MWLYAGLGNPGPKYARTRHNLGWIVLEALAEELGLSWREVPALKALVGEWPGRAWLLLPLTYMNLSGEAVAPALEHFAIPRERLLVIHDDLDLPLGRIKFAPKGGAGGHRGVLSVISAVGSEEFPRLKLGIGRPPAGVPVRDYVLSEFEPEEWARVERMVHLALAALKDLPEKGLLKVMSLYNRREAPQNKKGPQGVGEFL</sequence>
<dbReference type="PANTHER" id="PTHR17224">
    <property type="entry name" value="PEPTIDYL-TRNA HYDROLASE"/>
    <property type="match status" value="1"/>
</dbReference>
<dbReference type="InterPro" id="IPR001328">
    <property type="entry name" value="Pept_tRNA_hydro"/>
</dbReference>
<dbReference type="Pfam" id="PF01195">
    <property type="entry name" value="Pept_tRNA_hydro"/>
    <property type="match status" value="1"/>
</dbReference>
<dbReference type="GO" id="GO:0006515">
    <property type="term" value="P:protein quality control for misfolded or incompletely synthesized proteins"/>
    <property type="evidence" value="ECO:0007669"/>
    <property type="project" value="UniProtKB-UniRule"/>
</dbReference>
<accession>A0A6H1WU84</accession>
<feature type="binding site" evidence="7">
    <location>
        <position position="14"/>
    </location>
    <ligand>
        <name>tRNA</name>
        <dbReference type="ChEBI" id="CHEBI:17843"/>
    </ligand>
</feature>
<name>A0A6H1WU84_9BACT</name>
<evidence type="ECO:0000256" key="5">
    <source>
        <dbReference type="ARBA" id="ARBA00038063"/>
    </source>
</evidence>
<protein>
    <recommendedName>
        <fullName evidence="6 7">Peptidyl-tRNA hydrolase</fullName>
        <shortName evidence="7">Pth</shortName>
        <ecNumber evidence="1 7">3.1.1.29</ecNumber>
    </recommendedName>
</protein>
<evidence type="ECO:0000313" key="11">
    <source>
        <dbReference type="Proteomes" id="UP000501253"/>
    </source>
</evidence>
<comment type="function">
    <text evidence="7">Hydrolyzes ribosome-free peptidyl-tRNAs (with 1 or more amino acids incorporated), which drop off the ribosome during protein synthesis, or as a result of ribosome stalling.</text>
</comment>
<keyword evidence="3 7" id="KW-0378">Hydrolase</keyword>
<dbReference type="FunFam" id="3.40.50.1470:FF:000001">
    <property type="entry name" value="Peptidyl-tRNA hydrolase"/>
    <property type="match status" value="1"/>
</dbReference>
<dbReference type="Proteomes" id="UP000501253">
    <property type="component" value="Chromosome"/>
</dbReference>
<dbReference type="PROSITE" id="PS01195">
    <property type="entry name" value="PEPT_TRNA_HYDROL_1"/>
    <property type="match status" value="1"/>
</dbReference>
<comment type="subunit">
    <text evidence="7">Monomer.</text>
</comment>
<dbReference type="InterPro" id="IPR018171">
    <property type="entry name" value="Pept_tRNA_hydro_CS"/>
</dbReference>
<comment type="caution">
    <text evidence="7">Lacks conserved residue(s) required for the propagation of feature annotation.</text>
</comment>
<dbReference type="KEGG" id="tmai:FVE67_08065"/>
<feature type="site" description="Stabilizes the basic form of H active site to accept a proton" evidence="7">
    <location>
        <position position="89"/>
    </location>
</feature>
<dbReference type="GO" id="GO:0072344">
    <property type="term" value="P:rescue of stalled ribosome"/>
    <property type="evidence" value="ECO:0007669"/>
    <property type="project" value="UniProtKB-UniRule"/>
</dbReference>
<feature type="active site" description="Proton acceptor" evidence="7">
    <location>
        <position position="19"/>
    </location>
</feature>
<keyword evidence="7" id="KW-0963">Cytoplasm</keyword>
<evidence type="ECO:0000256" key="1">
    <source>
        <dbReference type="ARBA" id="ARBA00013260"/>
    </source>
</evidence>
<dbReference type="RefSeq" id="WP_168720100.1">
    <property type="nucleotide sequence ID" value="NZ_CP042909.1"/>
</dbReference>
<comment type="subcellular location">
    <subcellularLocation>
        <location evidence="7">Cytoplasm</location>
    </subcellularLocation>
</comment>
<dbReference type="GO" id="GO:0000049">
    <property type="term" value="F:tRNA binding"/>
    <property type="evidence" value="ECO:0007669"/>
    <property type="project" value="UniProtKB-UniRule"/>
</dbReference>
<keyword evidence="4 7" id="KW-0694">RNA-binding</keyword>
<dbReference type="CDD" id="cd00462">
    <property type="entry name" value="PTH"/>
    <property type="match status" value="1"/>
</dbReference>
<dbReference type="HAMAP" id="MF_00083">
    <property type="entry name" value="Pept_tRNA_hydro_bact"/>
    <property type="match status" value="1"/>
</dbReference>
<feature type="site" description="Discriminates between blocked and unblocked aminoacyl-tRNA" evidence="7">
    <location>
        <position position="9"/>
    </location>
</feature>